<feature type="transmembrane region" description="Helical" evidence="6">
    <location>
        <begin position="65"/>
        <end position="87"/>
    </location>
</feature>
<proteinExistence type="inferred from homology"/>
<comment type="subcellular location">
    <subcellularLocation>
        <location evidence="1">Membrane</location>
    </subcellularLocation>
</comment>
<comment type="similarity">
    <text evidence="2">Belongs to the CD225/Dispanin family.</text>
</comment>
<evidence type="ECO:0000256" key="2">
    <source>
        <dbReference type="ARBA" id="ARBA00006843"/>
    </source>
</evidence>
<keyword evidence="5 6" id="KW-0472">Membrane</keyword>
<dbReference type="EMBL" id="JAZGQO010000011">
    <property type="protein sequence ID" value="KAK6173878.1"/>
    <property type="molecule type" value="Genomic_DNA"/>
</dbReference>
<keyword evidence="3 6" id="KW-0812">Transmembrane</keyword>
<evidence type="ECO:0000313" key="8">
    <source>
        <dbReference type="Proteomes" id="UP001347796"/>
    </source>
</evidence>
<sequence>MSKEDVNDPQGYPPQQEQGYALLQGYAQQYAPRQEYSQAQYPVGGTVIVTQPQSSTMYVTKPPDYLGFSIFICLFCFWPIGIASIIYSCRSRDAYTAGDVNTAQAKGSTARTLNIIGLVLGIISIIVIMVLRVA</sequence>
<dbReference type="InterPro" id="IPR007593">
    <property type="entry name" value="CD225/Dispanin_fam"/>
</dbReference>
<evidence type="ECO:0000256" key="5">
    <source>
        <dbReference type="ARBA" id="ARBA00023136"/>
    </source>
</evidence>
<dbReference type="AlphaFoldDB" id="A0AAN8PFE9"/>
<dbReference type="PANTHER" id="PTHR14948">
    <property type="entry name" value="NG5"/>
    <property type="match status" value="1"/>
</dbReference>
<reference evidence="7 8" key="1">
    <citation type="submission" date="2024-01" db="EMBL/GenBank/DDBJ databases">
        <title>The genome of the rayed Mediterranean limpet Patella caerulea (Linnaeus, 1758).</title>
        <authorList>
            <person name="Anh-Thu Weber A."/>
            <person name="Halstead-Nussloch G."/>
        </authorList>
    </citation>
    <scope>NUCLEOTIDE SEQUENCE [LARGE SCALE GENOMIC DNA]</scope>
    <source>
        <strain evidence="7">AATW-2023a</strain>
        <tissue evidence="7">Whole specimen</tissue>
    </source>
</reference>
<evidence type="ECO:0000256" key="1">
    <source>
        <dbReference type="ARBA" id="ARBA00004370"/>
    </source>
</evidence>
<comment type="caution">
    <text evidence="7">The sequence shown here is derived from an EMBL/GenBank/DDBJ whole genome shotgun (WGS) entry which is preliminary data.</text>
</comment>
<gene>
    <name evidence="7" type="ORF">SNE40_017257</name>
</gene>
<protein>
    <submittedName>
        <fullName evidence="7">Uncharacterized protein</fullName>
    </submittedName>
</protein>
<organism evidence="7 8">
    <name type="scientific">Patella caerulea</name>
    <name type="common">Rayed Mediterranean limpet</name>
    <dbReference type="NCBI Taxonomy" id="87958"/>
    <lineage>
        <taxon>Eukaryota</taxon>
        <taxon>Metazoa</taxon>
        <taxon>Spiralia</taxon>
        <taxon>Lophotrochozoa</taxon>
        <taxon>Mollusca</taxon>
        <taxon>Gastropoda</taxon>
        <taxon>Patellogastropoda</taxon>
        <taxon>Patelloidea</taxon>
        <taxon>Patellidae</taxon>
        <taxon>Patella</taxon>
    </lineage>
</organism>
<dbReference type="Proteomes" id="UP001347796">
    <property type="component" value="Unassembled WGS sequence"/>
</dbReference>
<keyword evidence="4 6" id="KW-1133">Transmembrane helix</keyword>
<dbReference type="InterPro" id="IPR051423">
    <property type="entry name" value="CD225/Dispanin"/>
</dbReference>
<evidence type="ECO:0000256" key="6">
    <source>
        <dbReference type="SAM" id="Phobius"/>
    </source>
</evidence>
<evidence type="ECO:0000313" key="7">
    <source>
        <dbReference type="EMBL" id="KAK6173878.1"/>
    </source>
</evidence>
<name>A0AAN8PFE9_PATCE</name>
<accession>A0AAN8PFE9</accession>
<feature type="transmembrane region" description="Helical" evidence="6">
    <location>
        <begin position="113"/>
        <end position="133"/>
    </location>
</feature>
<dbReference type="Pfam" id="PF04505">
    <property type="entry name" value="CD225"/>
    <property type="match status" value="1"/>
</dbReference>
<dbReference type="GO" id="GO:0016020">
    <property type="term" value="C:membrane"/>
    <property type="evidence" value="ECO:0007669"/>
    <property type="project" value="UniProtKB-SubCell"/>
</dbReference>
<evidence type="ECO:0000256" key="4">
    <source>
        <dbReference type="ARBA" id="ARBA00022989"/>
    </source>
</evidence>
<dbReference type="PANTHER" id="PTHR14948:SF44">
    <property type="entry name" value="PROLINE-RICH TRANSMEMBRANE PROTEIN 1-LIKE"/>
    <property type="match status" value="1"/>
</dbReference>
<keyword evidence="8" id="KW-1185">Reference proteome</keyword>
<evidence type="ECO:0000256" key="3">
    <source>
        <dbReference type="ARBA" id="ARBA00022692"/>
    </source>
</evidence>